<dbReference type="Pfam" id="PF13041">
    <property type="entry name" value="PPR_2"/>
    <property type="match status" value="4"/>
</dbReference>
<dbReference type="Pfam" id="PF01535">
    <property type="entry name" value="PPR"/>
    <property type="match status" value="2"/>
</dbReference>
<feature type="repeat" description="PPR" evidence="3">
    <location>
        <begin position="606"/>
        <end position="640"/>
    </location>
</feature>
<feature type="repeat" description="PPR" evidence="3">
    <location>
        <begin position="325"/>
        <end position="360"/>
    </location>
</feature>
<dbReference type="SUPFAM" id="SSF81901">
    <property type="entry name" value="HCP-like"/>
    <property type="match status" value="1"/>
</dbReference>
<feature type="repeat" description="PPR" evidence="3">
    <location>
        <begin position="466"/>
        <end position="500"/>
    </location>
</feature>
<feature type="repeat" description="PPR" evidence="3">
    <location>
        <begin position="536"/>
        <end position="570"/>
    </location>
</feature>
<dbReference type="AlphaFoldDB" id="A0ABD3H783"/>
<evidence type="ECO:0000256" key="4">
    <source>
        <dbReference type="SAM" id="MobiDB-lite"/>
    </source>
</evidence>
<feature type="compositionally biased region" description="Basic and acidic residues" evidence="4">
    <location>
        <begin position="133"/>
        <end position="146"/>
    </location>
</feature>
<protein>
    <recommendedName>
        <fullName evidence="7">Pentatricopeptide repeat-containing protein</fullName>
    </recommendedName>
</protein>
<reference evidence="5 6" key="1">
    <citation type="submission" date="2024-09" db="EMBL/GenBank/DDBJ databases">
        <title>Chromosome-scale assembly of Riccia sorocarpa.</title>
        <authorList>
            <person name="Paukszto L."/>
        </authorList>
    </citation>
    <scope>NUCLEOTIDE SEQUENCE [LARGE SCALE GENOMIC DNA]</scope>
    <source>
        <strain evidence="5">LP-2024</strain>
        <tissue evidence="5">Aerial parts of the thallus</tissue>
    </source>
</reference>
<evidence type="ECO:0000313" key="5">
    <source>
        <dbReference type="EMBL" id="KAL3686004.1"/>
    </source>
</evidence>
<gene>
    <name evidence="5" type="ORF">R1sor_004026</name>
</gene>
<keyword evidence="2" id="KW-0677">Repeat</keyword>
<dbReference type="Pfam" id="PF12854">
    <property type="entry name" value="PPR_1"/>
    <property type="match status" value="1"/>
</dbReference>
<feature type="repeat" description="PPR" evidence="3">
    <location>
        <begin position="571"/>
        <end position="605"/>
    </location>
</feature>
<feature type="repeat" description="PPR" evidence="3">
    <location>
        <begin position="501"/>
        <end position="535"/>
    </location>
</feature>
<proteinExistence type="inferred from homology"/>
<dbReference type="Proteomes" id="UP001633002">
    <property type="component" value="Unassembled WGS sequence"/>
</dbReference>
<feature type="region of interest" description="Disordered" evidence="4">
    <location>
        <begin position="99"/>
        <end position="180"/>
    </location>
</feature>
<dbReference type="NCBIfam" id="TIGR00756">
    <property type="entry name" value="PPR"/>
    <property type="match status" value="11"/>
</dbReference>
<dbReference type="InterPro" id="IPR011990">
    <property type="entry name" value="TPR-like_helical_dom_sf"/>
</dbReference>
<comment type="caution">
    <text evidence="5">The sequence shown here is derived from an EMBL/GenBank/DDBJ whole genome shotgun (WGS) entry which is preliminary data.</text>
</comment>
<keyword evidence="6" id="KW-1185">Reference proteome</keyword>
<feature type="compositionally biased region" description="Polar residues" evidence="4">
    <location>
        <begin position="99"/>
        <end position="121"/>
    </location>
</feature>
<feature type="repeat" description="PPR" evidence="3">
    <location>
        <begin position="361"/>
        <end position="395"/>
    </location>
</feature>
<dbReference type="PANTHER" id="PTHR47447:SF21">
    <property type="entry name" value="PENTACOTRIPEPTIDE-REPEAT REGION OF PRORP DOMAIN-CONTAINING PROTEIN"/>
    <property type="match status" value="1"/>
</dbReference>
<name>A0ABD3H783_9MARC</name>
<evidence type="ECO:0000256" key="1">
    <source>
        <dbReference type="ARBA" id="ARBA00007626"/>
    </source>
</evidence>
<dbReference type="InterPro" id="IPR002885">
    <property type="entry name" value="PPR_rpt"/>
</dbReference>
<evidence type="ECO:0000313" key="6">
    <source>
        <dbReference type="Proteomes" id="UP001633002"/>
    </source>
</evidence>
<dbReference type="EMBL" id="JBJQOH010000006">
    <property type="protein sequence ID" value="KAL3686004.1"/>
    <property type="molecule type" value="Genomic_DNA"/>
</dbReference>
<dbReference type="PROSITE" id="PS51375">
    <property type="entry name" value="PPR"/>
    <property type="match status" value="11"/>
</dbReference>
<dbReference type="PANTHER" id="PTHR47447">
    <property type="entry name" value="OS03G0856100 PROTEIN"/>
    <property type="match status" value="1"/>
</dbReference>
<evidence type="ECO:0000256" key="3">
    <source>
        <dbReference type="PROSITE-ProRule" id="PRU00708"/>
    </source>
</evidence>
<evidence type="ECO:0000256" key="2">
    <source>
        <dbReference type="ARBA" id="ARBA00022737"/>
    </source>
</evidence>
<organism evidence="5 6">
    <name type="scientific">Riccia sorocarpa</name>
    <dbReference type="NCBI Taxonomy" id="122646"/>
    <lineage>
        <taxon>Eukaryota</taxon>
        <taxon>Viridiplantae</taxon>
        <taxon>Streptophyta</taxon>
        <taxon>Embryophyta</taxon>
        <taxon>Marchantiophyta</taxon>
        <taxon>Marchantiopsida</taxon>
        <taxon>Marchantiidae</taxon>
        <taxon>Marchantiales</taxon>
        <taxon>Ricciaceae</taxon>
        <taxon>Riccia</taxon>
    </lineage>
</organism>
<feature type="repeat" description="PPR" evidence="3">
    <location>
        <begin position="396"/>
        <end position="430"/>
    </location>
</feature>
<sequence length="729" mass="80365">MLCVLHHLVGKNVVCSAPSGPLPGRGPRITPLRHSGSRPFRRRVSDCSCSLPSSSQARESFTRTVIDQKDTVQVVCEKSPVSTSRLGIAGQDEEAEAVLQSSTAPAQENANGSGAVNSLADTSERASSARLAAEVEKKDKATDGKRKGGKTSARYRNSASPPRPKPFPIANKSEKSIKQKVKTDKKDELVNKAVVEFLANSDDKAAIVLTRTAEIFGNQSSLWDQMMKQLERRGSRGKALQLFQFLQVQNTCKLSEHNYLTIIGILSRDGKLALAREVFDGMKDAQVARTVLSFTALICGYAKQGLAKKALEVYKLMQTEGCEPNIVTYNTLIHACIKSGVGVEKVVELFEELQMKGLKPDEITYNCMINGYISGGYLEEAVRIMERMKKEKFLPNVVTYTSLVNLYGKAGQLGKAEELFEEMKRNGCAPNTWTYNALLKAYGNEGLYEKASDLYKEMECVGCVPTLYTFNTVLDLYGRGEMFAEAENVLLDIQKTGLSPDRVTYNTLIYSYSKAGQIRKAAEILDKMAADGCKPDLWTYNILLDATAKHGSTVEAIQLFADLKAAGHRPNVVSYGTLISMYGRAGLHQEAEKVQLEMAGAGCLPNVSVFSALINSYAQHGLHQGAQRVFDDMLNAGVRPDVKSYTVLMDAYGRAGQCEEMENILSEMEASGFVADAVTYFVLARAFAKTERWSEGLKYFKLMCQQSNLESELSEDIIAEYKANYEEFL</sequence>
<dbReference type="Pfam" id="PF13812">
    <property type="entry name" value="PPR_3"/>
    <property type="match status" value="1"/>
</dbReference>
<feature type="repeat" description="PPR" evidence="3">
    <location>
        <begin position="641"/>
        <end position="675"/>
    </location>
</feature>
<feature type="repeat" description="PPR" evidence="3">
    <location>
        <begin position="290"/>
        <end position="324"/>
    </location>
</feature>
<evidence type="ECO:0008006" key="7">
    <source>
        <dbReference type="Google" id="ProtNLM"/>
    </source>
</evidence>
<comment type="similarity">
    <text evidence="1">Belongs to the PPR family. P subfamily.</text>
</comment>
<feature type="repeat" description="PPR" evidence="3">
    <location>
        <begin position="431"/>
        <end position="465"/>
    </location>
</feature>
<accession>A0ABD3H783</accession>
<dbReference type="Gene3D" id="1.25.40.10">
    <property type="entry name" value="Tetratricopeptide repeat domain"/>
    <property type="match status" value="5"/>
</dbReference>